<dbReference type="PRINTS" id="PR00455">
    <property type="entry name" value="HTHTETR"/>
</dbReference>
<dbReference type="STRING" id="1642647.PSM36_1653"/>
<name>A0A1R3SVX5_9BACT</name>
<dbReference type="KEGG" id="psac:PSM36_1653"/>
<dbReference type="AlphaFoldDB" id="A0A1R3SVX5"/>
<accession>A0A1R3SVX5</accession>
<proteinExistence type="predicted"/>
<evidence type="ECO:0000313" key="5">
    <source>
        <dbReference type="Proteomes" id="UP000187464"/>
    </source>
</evidence>
<dbReference type="Gene3D" id="1.10.10.60">
    <property type="entry name" value="Homeodomain-like"/>
    <property type="match status" value="1"/>
</dbReference>
<feature type="DNA-binding region" description="H-T-H motif" evidence="2">
    <location>
        <begin position="29"/>
        <end position="48"/>
    </location>
</feature>
<dbReference type="EMBL" id="LT605205">
    <property type="protein sequence ID" value="SCD20473.1"/>
    <property type="molecule type" value="Genomic_DNA"/>
</dbReference>
<dbReference type="PANTHER" id="PTHR43479">
    <property type="entry name" value="ACREF/ENVCD OPERON REPRESSOR-RELATED"/>
    <property type="match status" value="1"/>
</dbReference>
<dbReference type="Gene3D" id="1.10.357.10">
    <property type="entry name" value="Tetracycline Repressor, domain 2"/>
    <property type="match status" value="1"/>
</dbReference>
<sequence>MVSAISKTKKDLIDVAQQLFAKKGVENTTMNDIAEASQRGRRTLYTYFNSKYDIYKAVIESELNVLYHRLEEVIKRDIPADEKLILLAFTRLSAVKEVVTRNGTLRANFFRDIWQVENVRKEFDRKEISYLEGIIQDGCNKGIFVLKNVKQTAVILHYAFKGLEVPSIRGTLGLDYNKKEDREIISDILFKGLYRRSEK</sequence>
<dbReference type="SUPFAM" id="SSF46689">
    <property type="entry name" value="Homeodomain-like"/>
    <property type="match status" value="1"/>
</dbReference>
<evidence type="ECO:0000313" key="4">
    <source>
        <dbReference type="EMBL" id="SCD20473.1"/>
    </source>
</evidence>
<dbReference type="InterPro" id="IPR050624">
    <property type="entry name" value="HTH-type_Tx_Regulator"/>
</dbReference>
<dbReference type="Pfam" id="PF00440">
    <property type="entry name" value="TetR_N"/>
    <property type="match status" value="1"/>
</dbReference>
<protein>
    <submittedName>
        <fullName evidence="4">DNA-binding transcriptional regulator</fullName>
    </submittedName>
</protein>
<dbReference type="InterPro" id="IPR001647">
    <property type="entry name" value="HTH_TetR"/>
</dbReference>
<dbReference type="GO" id="GO:0003677">
    <property type="term" value="F:DNA binding"/>
    <property type="evidence" value="ECO:0007669"/>
    <property type="project" value="UniProtKB-UniRule"/>
</dbReference>
<dbReference type="PANTHER" id="PTHR43479:SF11">
    <property type="entry name" value="ACREF_ENVCD OPERON REPRESSOR-RELATED"/>
    <property type="match status" value="1"/>
</dbReference>
<feature type="domain" description="HTH tetR-type" evidence="3">
    <location>
        <begin position="6"/>
        <end position="66"/>
    </location>
</feature>
<organism evidence="4 5">
    <name type="scientific">Proteiniphilum saccharofermentans</name>
    <dbReference type="NCBI Taxonomy" id="1642647"/>
    <lineage>
        <taxon>Bacteria</taxon>
        <taxon>Pseudomonadati</taxon>
        <taxon>Bacteroidota</taxon>
        <taxon>Bacteroidia</taxon>
        <taxon>Bacteroidales</taxon>
        <taxon>Dysgonomonadaceae</taxon>
        <taxon>Proteiniphilum</taxon>
    </lineage>
</organism>
<gene>
    <name evidence="4" type="ORF">PSM36_1653</name>
</gene>
<keyword evidence="5" id="KW-1185">Reference proteome</keyword>
<dbReference type="Proteomes" id="UP000187464">
    <property type="component" value="Chromosome I"/>
</dbReference>
<evidence type="ECO:0000256" key="1">
    <source>
        <dbReference type="ARBA" id="ARBA00023125"/>
    </source>
</evidence>
<reference evidence="4 5" key="1">
    <citation type="submission" date="2016-08" db="EMBL/GenBank/DDBJ databases">
        <authorList>
            <person name="Seilhamer J.J."/>
        </authorList>
    </citation>
    <scope>NUCLEOTIDE SEQUENCE [LARGE SCALE GENOMIC DNA]</scope>
    <source>
        <strain evidence="4">M3/6</strain>
    </source>
</reference>
<keyword evidence="1 2" id="KW-0238">DNA-binding</keyword>
<evidence type="ECO:0000256" key="2">
    <source>
        <dbReference type="PROSITE-ProRule" id="PRU00335"/>
    </source>
</evidence>
<dbReference type="PROSITE" id="PS50977">
    <property type="entry name" value="HTH_TETR_2"/>
    <property type="match status" value="1"/>
</dbReference>
<dbReference type="InterPro" id="IPR009057">
    <property type="entry name" value="Homeodomain-like_sf"/>
</dbReference>
<dbReference type="RefSeq" id="WP_076930494.1">
    <property type="nucleotide sequence ID" value="NZ_LT605205.1"/>
</dbReference>
<evidence type="ECO:0000259" key="3">
    <source>
        <dbReference type="PROSITE" id="PS50977"/>
    </source>
</evidence>